<reference evidence="2" key="1">
    <citation type="submission" date="2022-03" db="EMBL/GenBank/DDBJ databases">
        <authorList>
            <person name="Martin C."/>
        </authorList>
    </citation>
    <scope>NUCLEOTIDE SEQUENCE</scope>
</reference>
<keyword evidence="3" id="KW-1185">Reference proteome</keyword>
<evidence type="ECO:0000313" key="2">
    <source>
        <dbReference type="EMBL" id="CAH1780819.1"/>
    </source>
</evidence>
<feature type="compositionally biased region" description="Basic residues" evidence="1">
    <location>
        <begin position="1"/>
        <end position="14"/>
    </location>
</feature>
<organism evidence="2 3">
    <name type="scientific">Owenia fusiformis</name>
    <name type="common">Polychaete worm</name>
    <dbReference type="NCBI Taxonomy" id="6347"/>
    <lineage>
        <taxon>Eukaryota</taxon>
        <taxon>Metazoa</taxon>
        <taxon>Spiralia</taxon>
        <taxon>Lophotrochozoa</taxon>
        <taxon>Annelida</taxon>
        <taxon>Polychaeta</taxon>
        <taxon>Sedentaria</taxon>
        <taxon>Canalipalpata</taxon>
        <taxon>Sabellida</taxon>
        <taxon>Oweniida</taxon>
        <taxon>Oweniidae</taxon>
        <taxon>Owenia</taxon>
    </lineage>
</organism>
<evidence type="ECO:0000256" key="1">
    <source>
        <dbReference type="SAM" id="MobiDB-lite"/>
    </source>
</evidence>
<dbReference type="EMBL" id="CAIIXF020000004">
    <property type="protein sequence ID" value="CAH1780819.1"/>
    <property type="molecule type" value="Genomic_DNA"/>
</dbReference>
<proteinExistence type="predicted"/>
<name>A0A8J1Y121_OWEFU</name>
<sequence>MGLVHGKGRKKSHGRMSGNLKQMDDPNKYHDIIKNILIDELAVPYPVTQLILDYAQIWKSQTAESKEELEYGGDNLNLKYLIIEYPSDLKILKCVDVTVESHDQGWASGPGSWTWGEIAIFRDTVNADLEHTETELSNRVDVYRNKRACNDFQRHEKRIYAPLSTQTNVLSHFKEDTHIGLWLRSRFPGWANYTRYAKIRVWYT</sequence>
<dbReference type="OrthoDB" id="66095at2759"/>
<gene>
    <name evidence="2" type="ORF">OFUS_LOCUS7459</name>
</gene>
<comment type="caution">
    <text evidence="2">The sequence shown here is derived from an EMBL/GenBank/DDBJ whole genome shotgun (WGS) entry which is preliminary data.</text>
</comment>
<dbReference type="AlphaFoldDB" id="A0A8J1Y121"/>
<dbReference type="Proteomes" id="UP000749559">
    <property type="component" value="Unassembled WGS sequence"/>
</dbReference>
<accession>A0A8J1Y121</accession>
<feature type="region of interest" description="Disordered" evidence="1">
    <location>
        <begin position="1"/>
        <end position="23"/>
    </location>
</feature>
<protein>
    <submittedName>
        <fullName evidence="2">Uncharacterized protein</fullName>
    </submittedName>
</protein>
<evidence type="ECO:0000313" key="3">
    <source>
        <dbReference type="Proteomes" id="UP000749559"/>
    </source>
</evidence>